<feature type="domain" description="Mur ligase N-terminal catalytic" evidence="12">
    <location>
        <begin position="27"/>
        <end position="102"/>
    </location>
</feature>
<comment type="subcellular location">
    <subcellularLocation>
        <location evidence="10 11">Cytoplasm</location>
    </subcellularLocation>
</comment>
<dbReference type="AlphaFoldDB" id="A0A151B775"/>
<proteinExistence type="inferred from homology"/>
<dbReference type="NCBIfam" id="TIGR01143">
    <property type="entry name" value="murF"/>
    <property type="match status" value="1"/>
</dbReference>
<dbReference type="RefSeq" id="WP_066820781.1">
    <property type="nucleotide sequence ID" value="NZ_LTBA01000001.1"/>
</dbReference>
<organism evidence="15 16">
    <name type="scientific">Clostridium tepidiprofundi DSM 19306</name>
    <dbReference type="NCBI Taxonomy" id="1121338"/>
    <lineage>
        <taxon>Bacteria</taxon>
        <taxon>Bacillati</taxon>
        <taxon>Bacillota</taxon>
        <taxon>Clostridia</taxon>
        <taxon>Eubacteriales</taxon>
        <taxon>Clostridiaceae</taxon>
        <taxon>Clostridium</taxon>
    </lineage>
</organism>
<dbReference type="Pfam" id="PF01225">
    <property type="entry name" value="Mur_ligase"/>
    <property type="match status" value="1"/>
</dbReference>
<dbReference type="InterPro" id="IPR000713">
    <property type="entry name" value="Mur_ligase_N"/>
</dbReference>
<dbReference type="STRING" id="1121338.CLTEP_00460"/>
<feature type="domain" description="Mur ligase central" evidence="14">
    <location>
        <begin position="113"/>
        <end position="299"/>
    </location>
</feature>
<dbReference type="HAMAP" id="MF_02019">
    <property type="entry name" value="MurF"/>
    <property type="match status" value="1"/>
</dbReference>
<comment type="pathway">
    <text evidence="10 11">Cell wall biogenesis; peptidoglycan biosynthesis.</text>
</comment>
<protein>
    <recommendedName>
        <fullName evidence="10 11">UDP-N-acetylmuramoyl-tripeptide--D-alanyl-D-alanine ligase</fullName>
        <ecNumber evidence="10 11">6.3.2.10</ecNumber>
    </recommendedName>
    <alternativeName>
        <fullName evidence="10">D-alanyl-D-alanine-adding enzyme</fullName>
    </alternativeName>
</protein>
<evidence type="ECO:0000259" key="14">
    <source>
        <dbReference type="Pfam" id="PF08245"/>
    </source>
</evidence>
<dbReference type="EC" id="6.3.2.10" evidence="10 11"/>
<dbReference type="PATRIC" id="fig|1121338.3.peg.47"/>
<evidence type="ECO:0000256" key="7">
    <source>
        <dbReference type="ARBA" id="ARBA00022984"/>
    </source>
</evidence>
<evidence type="ECO:0000259" key="12">
    <source>
        <dbReference type="Pfam" id="PF01225"/>
    </source>
</evidence>
<dbReference type="Proteomes" id="UP000075531">
    <property type="component" value="Unassembled WGS sequence"/>
</dbReference>
<dbReference type="GO" id="GO:0047480">
    <property type="term" value="F:UDP-N-acetylmuramoyl-tripeptide-D-alanyl-D-alanine ligase activity"/>
    <property type="evidence" value="ECO:0007669"/>
    <property type="project" value="UniProtKB-UniRule"/>
</dbReference>
<evidence type="ECO:0000256" key="1">
    <source>
        <dbReference type="ARBA" id="ARBA00022490"/>
    </source>
</evidence>
<name>A0A151B775_9CLOT</name>
<keyword evidence="7 10" id="KW-0573">Peptidoglycan synthesis</keyword>
<evidence type="ECO:0000256" key="5">
    <source>
        <dbReference type="ARBA" id="ARBA00022840"/>
    </source>
</evidence>
<accession>A0A151B775</accession>
<reference evidence="15 16" key="1">
    <citation type="submission" date="2016-02" db="EMBL/GenBank/DDBJ databases">
        <title>Genome sequence of Clostridium tepidiprofundi DSM 19306.</title>
        <authorList>
            <person name="Poehlein A."/>
            <person name="Daniel R."/>
        </authorList>
    </citation>
    <scope>NUCLEOTIDE SEQUENCE [LARGE SCALE GENOMIC DNA]</scope>
    <source>
        <strain evidence="15 16">DSM 19306</strain>
    </source>
</reference>
<dbReference type="Gene3D" id="3.40.1390.10">
    <property type="entry name" value="MurE/MurF, N-terminal domain"/>
    <property type="match status" value="1"/>
</dbReference>
<dbReference type="Pfam" id="PF02875">
    <property type="entry name" value="Mur_ligase_C"/>
    <property type="match status" value="1"/>
</dbReference>
<keyword evidence="4 10" id="KW-0547">Nucleotide-binding</keyword>
<dbReference type="InterPro" id="IPR036615">
    <property type="entry name" value="Mur_ligase_C_dom_sf"/>
</dbReference>
<dbReference type="EMBL" id="LTBA01000001">
    <property type="protein sequence ID" value="KYH35653.1"/>
    <property type="molecule type" value="Genomic_DNA"/>
</dbReference>
<dbReference type="InterPro" id="IPR036565">
    <property type="entry name" value="Mur-like_cat_sf"/>
</dbReference>
<evidence type="ECO:0000256" key="6">
    <source>
        <dbReference type="ARBA" id="ARBA00022960"/>
    </source>
</evidence>
<evidence type="ECO:0000259" key="13">
    <source>
        <dbReference type="Pfam" id="PF02875"/>
    </source>
</evidence>
<evidence type="ECO:0000256" key="3">
    <source>
        <dbReference type="ARBA" id="ARBA00022618"/>
    </source>
</evidence>
<dbReference type="SUPFAM" id="SSF53623">
    <property type="entry name" value="MurD-like peptide ligases, catalytic domain"/>
    <property type="match status" value="1"/>
</dbReference>
<dbReference type="PANTHER" id="PTHR43024">
    <property type="entry name" value="UDP-N-ACETYLMURAMOYL-TRIPEPTIDE--D-ALANYL-D-ALANINE LIGASE"/>
    <property type="match status" value="1"/>
</dbReference>
<keyword evidence="2 10" id="KW-0436">Ligase</keyword>
<dbReference type="InterPro" id="IPR013221">
    <property type="entry name" value="Mur_ligase_cen"/>
</dbReference>
<evidence type="ECO:0000256" key="9">
    <source>
        <dbReference type="ARBA" id="ARBA00023316"/>
    </source>
</evidence>
<dbReference type="Gene3D" id="3.40.1190.10">
    <property type="entry name" value="Mur-like, catalytic domain"/>
    <property type="match status" value="1"/>
</dbReference>
<dbReference type="SUPFAM" id="SSF63418">
    <property type="entry name" value="MurE/MurF N-terminal domain"/>
    <property type="match status" value="1"/>
</dbReference>
<dbReference type="GO" id="GO:0009252">
    <property type="term" value="P:peptidoglycan biosynthetic process"/>
    <property type="evidence" value="ECO:0007669"/>
    <property type="project" value="UniProtKB-UniRule"/>
</dbReference>
<keyword evidence="5 10" id="KW-0067">ATP-binding</keyword>
<comment type="function">
    <text evidence="10 11">Involved in cell wall formation. Catalyzes the final step in the synthesis of UDP-N-acetylmuramoyl-pentapeptide, the precursor of murein.</text>
</comment>
<dbReference type="InterPro" id="IPR004101">
    <property type="entry name" value="Mur_ligase_C"/>
</dbReference>
<comment type="catalytic activity">
    <reaction evidence="10 11">
        <text>D-alanyl-D-alanine + UDP-N-acetyl-alpha-D-muramoyl-L-alanyl-gamma-D-glutamyl-meso-2,6-diaminopimelate + ATP = UDP-N-acetyl-alpha-D-muramoyl-L-alanyl-gamma-D-glutamyl-meso-2,6-diaminopimeloyl-D-alanyl-D-alanine + ADP + phosphate + H(+)</text>
        <dbReference type="Rhea" id="RHEA:28374"/>
        <dbReference type="ChEBI" id="CHEBI:15378"/>
        <dbReference type="ChEBI" id="CHEBI:30616"/>
        <dbReference type="ChEBI" id="CHEBI:43474"/>
        <dbReference type="ChEBI" id="CHEBI:57822"/>
        <dbReference type="ChEBI" id="CHEBI:61386"/>
        <dbReference type="ChEBI" id="CHEBI:83905"/>
        <dbReference type="ChEBI" id="CHEBI:456216"/>
        <dbReference type="EC" id="6.3.2.10"/>
    </reaction>
</comment>
<evidence type="ECO:0000256" key="10">
    <source>
        <dbReference type="HAMAP-Rule" id="MF_02019"/>
    </source>
</evidence>
<evidence type="ECO:0000256" key="8">
    <source>
        <dbReference type="ARBA" id="ARBA00023306"/>
    </source>
</evidence>
<comment type="similarity">
    <text evidence="10">Belongs to the MurCDEF family. MurF subfamily.</text>
</comment>
<keyword evidence="16" id="KW-1185">Reference proteome</keyword>
<dbReference type="Pfam" id="PF08245">
    <property type="entry name" value="Mur_ligase_M"/>
    <property type="match status" value="1"/>
</dbReference>
<dbReference type="SUPFAM" id="SSF53244">
    <property type="entry name" value="MurD-like peptide ligases, peptide-binding domain"/>
    <property type="match status" value="1"/>
</dbReference>
<dbReference type="PANTHER" id="PTHR43024:SF1">
    <property type="entry name" value="UDP-N-ACETYLMURAMOYL-TRIPEPTIDE--D-ALANYL-D-ALANINE LIGASE"/>
    <property type="match status" value="1"/>
</dbReference>
<keyword evidence="3 10" id="KW-0132">Cell division</keyword>
<dbReference type="UniPathway" id="UPA00219"/>
<dbReference type="InterPro" id="IPR051046">
    <property type="entry name" value="MurCDEF_CellWall_CoF430Synth"/>
</dbReference>
<evidence type="ECO:0000313" key="16">
    <source>
        <dbReference type="Proteomes" id="UP000075531"/>
    </source>
</evidence>
<dbReference type="GO" id="GO:0051301">
    <property type="term" value="P:cell division"/>
    <property type="evidence" value="ECO:0007669"/>
    <property type="project" value="UniProtKB-KW"/>
</dbReference>
<dbReference type="OrthoDB" id="9801978at2"/>
<dbReference type="InterPro" id="IPR035911">
    <property type="entry name" value="MurE/MurF_N"/>
</dbReference>
<evidence type="ECO:0000256" key="2">
    <source>
        <dbReference type="ARBA" id="ARBA00022598"/>
    </source>
</evidence>
<dbReference type="GO" id="GO:0071555">
    <property type="term" value="P:cell wall organization"/>
    <property type="evidence" value="ECO:0007669"/>
    <property type="project" value="UniProtKB-KW"/>
</dbReference>
<keyword evidence="6 10" id="KW-0133">Cell shape</keyword>
<evidence type="ECO:0000256" key="11">
    <source>
        <dbReference type="RuleBase" id="RU004136"/>
    </source>
</evidence>
<feature type="binding site" evidence="10">
    <location>
        <begin position="115"/>
        <end position="121"/>
    </location>
    <ligand>
        <name>ATP</name>
        <dbReference type="ChEBI" id="CHEBI:30616"/>
    </ligand>
</feature>
<dbReference type="GO" id="GO:0008360">
    <property type="term" value="P:regulation of cell shape"/>
    <property type="evidence" value="ECO:0007669"/>
    <property type="project" value="UniProtKB-KW"/>
</dbReference>
<keyword evidence="9 10" id="KW-0961">Cell wall biogenesis/degradation</keyword>
<gene>
    <name evidence="10 15" type="primary">murF</name>
    <name evidence="15" type="ORF">CLTEP_00460</name>
</gene>
<dbReference type="Gene3D" id="3.90.190.20">
    <property type="entry name" value="Mur ligase, C-terminal domain"/>
    <property type="match status" value="1"/>
</dbReference>
<keyword evidence="1 10" id="KW-0963">Cytoplasm</keyword>
<dbReference type="InterPro" id="IPR005863">
    <property type="entry name" value="UDP-N-AcMur_synth"/>
</dbReference>
<dbReference type="GO" id="GO:0005524">
    <property type="term" value="F:ATP binding"/>
    <property type="evidence" value="ECO:0007669"/>
    <property type="project" value="UniProtKB-UniRule"/>
</dbReference>
<comment type="caution">
    <text evidence="15">The sequence shown here is derived from an EMBL/GenBank/DDBJ whole genome shotgun (WGS) entry which is preliminary data.</text>
</comment>
<dbReference type="GO" id="GO:0005737">
    <property type="term" value="C:cytoplasm"/>
    <property type="evidence" value="ECO:0007669"/>
    <property type="project" value="UniProtKB-SubCell"/>
</dbReference>
<feature type="domain" description="Mur ligase C-terminal" evidence="13">
    <location>
        <begin position="322"/>
        <end position="443"/>
    </location>
</feature>
<evidence type="ECO:0000313" key="15">
    <source>
        <dbReference type="EMBL" id="KYH35653.1"/>
    </source>
</evidence>
<dbReference type="GO" id="GO:0008766">
    <property type="term" value="F:UDP-N-acetylmuramoylalanyl-D-glutamyl-2,6-diaminopimelate-D-alanyl-D-alanine ligase activity"/>
    <property type="evidence" value="ECO:0007669"/>
    <property type="project" value="RHEA"/>
</dbReference>
<keyword evidence="8 10" id="KW-0131">Cell cycle</keyword>
<evidence type="ECO:0000256" key="4">
    <source>
        <dbReference type="ARBA" id="ARBA00022741"/>
    </source>
</evidence>
<sequence>MEILTLEEIIEAVSGELICLGNNKFFKNVTTDSRKIKKGDIFIALHGERFDGNEFVEEAALKGAALCIVDSIKYNEENISKYTSIIKVEYTNKALKDLAKYYRSKLDIKVIGITGSTGKTSTKDFVAAALSSKLNVFKTEGNFNNEIGLPIMIFKLDNSYDVAVLEMGMSNFGEIHNLADIARPDIAVITNIGISHIENLKTRENILKAKLEITDFFNNDSILIINNDNDMLNAYDNKNINIIRIGTSGDVNFKAFDIKLNENSIKYTIKEINTDKEHSLVIKALGEHNVLNSLLAVACSRVLSIDYEYIQKGINCFKASPMRLDIIRGKKFVVVNDCYNASPDSMIAALNVLSTINGKRKIAVLGTMMELGDKAYYAHYEVGRYASEEGVDLLLTVGEYKEVYKEGYGNPSYFKGFGSKQKLIDYLEKEVTEGDVILIKASRTMRFEDIVNKLEIINS</sequence>